<gene>
    <name evidence="2" type="ORF">RM609_32560</name>
</gene>
<organism evidence="2 3">
    <name type="scientific">Streptomyces hesseae</name>
    <dbReference type="NCBI Taxonomy" id="3075519"/>
    <lineage>
        <taxon>Bacteria</taxon>
        <taxon>Bacillati</taxon>
        <taxon>Actinomycetota</taxon>
        <taxon>Actinomycetes</taxon>
        <taxon>Kitasatosporales</taxon>
        <taxon>Streptomycetaceae</taxon>
        <taxon>Streptomyces</taxon>
    </lineage>
</organism>
<accession>A0ABU2SXQ0</accession>
<evidence type="ECO:0000313" key="2">
    <source>
        <dbReference type="EMBL" id="MDT0453776.1"/>
    </source>
</evidence>
<evidence type="ECO:0000256" key="1">
    <source>
        <dbReference type="SAM" id="MobiDB-lite"/>
    </source>
</evidence>
<comment type="caution">
    <text evidence="2">The sequence shown here is derived from an EMBL/GenBank/DDBJ whole genome shotgun (WGS) entry which is preliminary data.</text>
</comment>
<reference evidence="2" key="1">
    <citation type="submission" date="2024-05" db="EMBL/GenBank/DDBJ databases">
        <title>30 novel species of actinomycetes from the DSMZ collection.</title>
        <authorList>
            <person name="Nouioui I."/>
        </authorList>
    </citation>
    <scope>NUCLEOTIDE SEQUENCE</scope>
    <source>
        <strain evidence="2">DSM 40473</strain>
    </source>
</reference>
<protein>
    <submittedName>
        <fullName evidence="2">Uncharacterized protein</fullName>
    </submittedName>
</protein>
<feature type="region of interest" description="Disordered" evidence="1">
    <location>
        <begin position="208"/>
        <end position="233"/>
    </location>
</feature>
<dbReference type="RefSeq" id="WP_311615964.1">
    <property type="nucleotide sequence ID" value="NZ_JAVRFI010000036.1"/>
</dbReference>
<evidence type="ECO:0000313" key="3">
    <source>
        <dbReference type="Proteomes" id="UP001180531"/>
    </source>
</evidence>
<sequence>MPVPYITLRQYEREVLSPLKVRRDGRGICYVNEQPPDRDRHGVLWMRYLQALDIDGMPVGVPEWSQTHPVRQRRASQQLLCQVCSLPARADDGCFFLEVCSGENGLPAEWPEGHVTTEPPLCPACLPTEAEQRRQLAGLGQAVVVMAATPRPYGVAGVLFSAAPSGRRRVALEETIGDVVPYGDSRIGWMLASRLALRLTDVRVVPPDSLTTARRPGTFPAARAQPAHVPEER</sequence>
<dbReference type="EMBL" id="JAVRFI010000036">
    <property type="protein sequence ID" value="MDT0453776.1"/>
    <property type="molecule type" value="Genomic_DNA"/>
</dbReference>
<proteinExistence type="predicted"/>
<keyword evidence="3" id="KW-1185">Reference proteome</keyword>
<dbReference type="Proteomes" id="UP001180531">
    <property type="component" value="Unassembled WGS sequence"/>
</dbReference>
<name>A0ABU2SXQ0_9ACTN</name>